<evidence type="ECO:0000256" key="1">
    <source>
        <dbReference type="ARBA" id="ARBA00022676"/>
    </source>
</evidence>
<organism evidence="5 6">
    <name type="scientific">Enorma phocaeensis</name>
    <dbReference type="NCBI Taxonomy" id="1871019"/>
    <lineage>
        <taxon>Bacteria</taxon>
        <taxon>Bacillati</taxon>
        <taxon>Actinomycetota</taxon>
        <taxon>Coriobacteriia</taxon>
        <taxon>Coriobacteriales</taxon>
        <taxon>Coriobacteriaceae</taxon>
        <taxon>Enorma</taxon>
    </lineage>
</organism>
<protein>
    <submittedName>
        <fullName evidence="5">Glycosyltransferase</fullName>
        <ecNumber evidence="5">2.4.-.-</ecNumber>
    </submittedName>
</protein>
<evidence type="ECO:0000313" key="5">
    <source>
        <dbReference type="EMBL" id="HJG37753.1"/>
    </source>
</evidence>
<dbReference type="InterPro" id="IPR028098">
    <property type="entry name" value="Glyco_trans_4-like_N"/>
</dbReference>
<dbReference type="Pfam" id="PF13439">
    <property type="entry name" value="Glyco_transf_4"/>
    <property type="match status" value="1"/>
</dbReference>
<evidence type="ECO:0000259" key="3">
    <source>
        <dbReference type="Pfam" id="PF00534"/>
    </source>
</evidence>
<accession>A0A921IV40</accession>
<dbReference type="GO" id="GO:0016757">
    <property type="term" value="F:glycosyltransferase activity"/>
    <property type="evidence" value="ECO:0007669"/>
    <property type="project" value="UniProtKB-KW"/>
</dbReference>
<dbReference type="GO" id="GO:1901137">
    <property type="term" value="P:carbohydrate derivative biosynthetic process"/>
    <property type="evidence" value="ECO:0007669"/>
    <property type="project" value="UniProtKB-ARBA"/>
</dbReference>
<sequence length="427" mass="47722">MRILLVNKFHYRRGGAETYYLELGAALERQGNDVAYFSMKHPRNIPCRWERFFVSQREYNDPRGRLAALRDGAALLYSWEARRLFQALCEEFQPEIVHLNNVHRQITLSILDAPYLRKRRAGVVYTAHDYITVCPGYLLVDGSGELCDRCVAGGRYIHCMSRRCVKGSRVKSALAAGEAYLNRALHMPEKIDCVIAPSRFMSSMLVKGGWPEGKVRVLRNFADLSQVDRTCMQRDAQDRSQPYFLFAGRLSPEKGLMDLIEAFRIAGRELSGWRLVIAGDGPLRSAVERGVETGERGGRIEFMGYLSGGALCSLIERAAFSVVPSRWNENMPFAVLESLAAGTPVVGARIGGISELVDDRWTGLLFTSRDRSSLADALQRAAALFCDEGAYGAMRDACRRRALECGDSDCYAGRISALYRTLISGSR</sequence>
<dbReference type="PANTHER" id="PTHR45947">
    <property type="entry name" value="SULFOQUINOVOSYL TRANSFERASE SQD2"/>
    <property type="match status" value="1"/>
</dbReference>
<dbReference type="RefSeq" id="WP_273190720.1">
    <property type="nucleotide sequence ID" value="NZ_DYUZ01000029.1"/>
</dbReference>
<dbReference type="Proteomes" id="UP000753256">
    <property type="component" value="Unassembled WGS sequence"/>
</dbReference>
<comment type="caution">
    <text evidence="5">The sequence shown here is derived from an EMBL/GenBank/DDBJ whole genome shotgun (WGS) entry which is preliminary data.</text>
</comment>
<name>A0A921IV40_9ACTN</name>
<reference evidence="5" key="1">
    <citation type="journal article" date="2021" name="PeerJ">
        <title>Extensive microbial diversity within the chicken gut microbiome revealed by metagenomics and culture.</title>
        <authorList>
            <person name="Gilroy R."/>
            <person name="Ravi A."/>
            <person name="Getino M."/>
            <person name="Pursley I."/>
            <person name="Horton D.L."/>
            <person name="Alikhan N.F."/>
            <person name="Baker D."/>
            <person name="Gharbi K."/>
            <person name="Hall N."/>
            <person name="Watson M."/>
            <person name="Adriaenssens E.M."/>
            <person name="Foster-Nyarko E."/>
            <person name="Jarju S."/>
            <person name="Secka A."/>
            <person name="Antonio M."/>
            <person name="Oren A."/>
            <person name="Chaudhuri R.R."/>
            <person name="La Ragione R."/>
            <person name="Hildebrand F."/>
            <person name="Pallen M.J."/>
        </authorList>
    </citation>
    <scope>NUCLEOTIDE SEQUENCE</scope>
    <source>
        <strain evidence="5">ChiHjej13B12-9602</strain>
    </source>
</reference>
<feature type="domain" description="Glycosyl transferase family 1" evidence="3">
    <location>
        <begin position="238"/>
        <end position="381"/>
    </location>
</feature>
<dbReference type="AlphaFoldDB" id="A0A921IV40"/>
<dbReference type="EC" id="2.4.-.-" evidence="5"/>
<evidence type="ECO:0000259" key="4">
    <source>
        <dbReference type="Pfam" id="PF13439"/>
    </source>
</evidence>
<dbReference type="Pfam" id="PF00534">
    <property type="entry name" value="Glycos_transf_1"/>
    <property type="match status" value="1"/>
</dbReference>
<evidence type="ECO:0000256" key="2">
    <source>
        <dbReference type="ARBA" id="ARBA00022679"/>
    </source>
</evidence>
<gene>
    <name evidence="5" type="ORF">K8V70_07850</name>
</gene>
<dbReference type="EMBL" id="DYUZ01000029">
    <property type="protein sequence ID" value="HJG37753.1"/>
    <property type="molecule type" value="Genomic_DNA"/>
</dbReference>
<dbReference type="InterPro" id="IPR001296">
    <property type="entry name" value="Glyco_trans_1"/>
</dbReference>
<dbReference type="PANTHER" id="PTHR45947:SF13">
    <property type="entry name" value="TRANSFERASE"/>
    <property type="match status" value="1"/>
</dbReference>
<dbReference type="SUPFAM" id="SSF53756">
    <property type="entry name" value="UDP-Glycosyltransferase/glycogen phosphorylase"/>
    <property type="match status" value="1"/>
</dbReference>
<evidence type="ECO:0000313" key="6">
    <source>
        <dbReference type="Proteomes" id="UP000753256"/>
    </source>
</evidence>
<keyword evidence="2 5" id="KW-0808">Transferase</keyword>
<dbReference type="Gene3D" id="3.40.50.2000">
    <property type="entry name" value="Glycogen Phosphorylase B"/>
    <property type="match status" value="2"/>
</dbReference>
<keyword evidence="1 5" id="KW-0328">Glycosyltransferase</keyword>
<dbReference type="InterPro" id="IPR050194">
    <property type="entry name" value="Glycosyltransferase_grp1"/>
</dbReference>
<reference evidence="5" key="2">
    <citation type="submission" date="2021-09" db="EMBL/GenBank/DDBJ databases">
        <authorList>
            <person name="Gilroy R."/>
        </authorList>
    </citation>
    <scope>NUCLEOTIDE SEQUENCE</scope>
    <source>
        <strain evidence="5">ChiHjej13B12-9602</strain>
    </source>
</reference>
<proteinExistence type="predicted"/>
<feature type="domain" description="Glycosyltransferase subfamily 4-like N-terminal" evidence="4">
    <location>
        <begin position="14"/>
        <end position="225"/>
    </location>
</feature>